<evidence type="ECO:0000256" key="1">
    <source>
        <dbReference type="ARBA" id="ARBA00004239"/>
    </source>
</evidence>
<dbReference type="PROSITE" id="PS51275">
    <property type="entry name" value="PEPTIDASE_C26_GGH"/>
    <property type="match status" value="1"/>
</dbReference>
<dbReference type="PANTHER" id="PTHR11315">
    <property type="entry name" value="PROTEASE FAMILY C26 GAMMA-GLUTAMYL HYDROLASE"/>
    <property type="match status" value="1"/>
</dbReference>
<dbReference type="OrthoDB" id="64220at2759"/>
<gene>
    <name evidence="9" type="ORF">CHIRRI_LOCUS14912</name>
</gene>
<evidence type="ECO:0000256" key="7">
    <source>
        <dbReference type="PROSITE-ProRule" id="PRU00607"/>
    </source>
</evidence>
<dbReference type="PANTHER" id="PTHR11315:SF0">
    <property type="entry name" value="FOLATE GAMMA-GLUTAMYL HYDROLASE"/>
    <property type="match status" value="1"/>
</dbReference>
<dbReference type="InterPro" id="IPR029062">
    <property type="entry name" value="Class_I_gatase-like"/>
</dbReference>
<dbReference type="EC" id="3.4.19.9" evidence="7"/>
<dbReference type="InterPro" id="IPR015527">
    <property type="entry name" value="Pept_C26_g-glut_hydrolase"/>
</dbReference>
<reference evidence="9" key="1">
    <citation type="submission" date="2022-01" db="EMBL/GenBank/DDBJ databases">
        <authorList>
            <person name="King R."/>
        </authorList>
    </citation>
    <scope>NUCLEOTIDE SEQUENCE</scope>
</reference>
<keyword evidence="3" id="KW-0964">Secreted</keyword>
<accession>A0A9N9S9E1</accession>
<dbReference type="Proteomes" id="UP001153620">
    <property type="component" value="Chromosome 4"/>
</dbReference>
<name>A0A9N9S9E1_9DIPT</name>
<comment type="similarity">
    <text evidence="2">Belongs to the peptidase C26 family.</text>
</comment>
<dbReference type="EMBL" id="OU895880">
    <property type="protein sequence ID" value="CAG9812107.1"/>
    <property type="molecule type" value="Genomic_DNA"/>
</dbReference>
<sequence>MKFVNICTILTFFVSNINSDQQNLDIFSLPQVNHEPIIGIMAIDMSYYIQSKYTEQYFSFISASYVKFVEGGGARVVPVWIGKELRYYEDIMAKLNGILLTGGTVWFNDSAYADTGEIIYKIATKLNDNGDFFPLWGTCLGFELLTYLSANRSEHRAICSSTNQALPLEFKENFRSSRMFKDASDEVIEILKHEDVTSNFHEFCVTEKNLTTFKIDKDWSVISTNRDWNNLEFISSIEHKAYPFYGVQFHPEKNLYEWVQNKNISHTANAIKASQYFSQFFVNQARKSNHKFKDSMTVDSYVIYNFPLTFTGLVGSSYEQCYLFKDNVDYNFKTNAANQNNFMVLIITLLFIITSLIRF</sequence>
<keyword evidence="8" id="KW-0472">Membrane</keyword>
<comment type="catalytic activity">
    <reaction evidence="7">
        <text>(6S)-5,6,7,8-tetrahydrofolyl-(gamma-L-Glu)(n) + (n-1) H2O = (6S)-5,6,7,8-tetrahydrofolate + (n-1) L-glutamate</text>
        <dbReference type="Rhea" id="RHEA:56784"/>
        <dbReference type="Rhea" id="RHEA-COMP:14738"/>
        <dbReference type="ChEBI" id="CHEBI:15377"/>
        <dbReference type="ChEBI" id="CHEBI:29985"/>
        <dbReference type="ChEBI" id="CHEBI:57453"/>
        <dbReference type="ChEBI" id="CHEBI:141005"/>
        <dbReference type="EC" id="3.4.19.9"/>
    </reaction>
</comment>
<keyword evidence="8" id="KW-1133">Transmembrane helix</keyword>
<feature type="active site" evidence="7">
    <location>
        <position position="250"/>
    </location>
</feature>
<dbReference type="PROSITE" id="PS51273">
    <property type="entry name" value="GATASE_TYPE_1"/>
    <property type="match status" value="1"/>
</dbReference>
<evidence type="ECO:0000256" key="4">
    <source>
        <dbReference type="ARBA" id="ARBA00022729"/>
    </source>
</evidence>
<evidence type="ECO:0000256" key="3">
    <source>
        <dbReference type="ARBA" id="ARBA00022525"/>
    </source>
</evidence>
<proteinExistence type="inferred from homology"/>
<keyword evidence="4" id="KW-0732">Signal</keyword>
<dbReference type="GO" id="GO:0046900">
    <property type="term" value="P:tetrahydrofolylpolyglutamate metabolic process"/>
    <property type="evidence" value="ECO:0007669"/>
    <property type="project" value="TreeGrafter"/>
</dbReference>
<organism evidence="9 10">
    <name type="scientific">Chironomus riparius</name>
    <dbReference type="NCBI Taxonomy" id="315576"/>
    <lineage>
        <taxon>Eukaryota</taxon>
        <taxon>Metazoa</taxon>
        <taxon>Ecdysozoa</taxon>
        <taxon>Arthropoda</taxon>
        <taxon>Hexapoda</taxon>
        <taxon>Insecta</taxon>
        <taxon>Pterygota</taxon>
        <taxon>Neoptera</taxon>
        <taxon>Endopterygota</taxon>
        <taxon>Diptera</taxon>
        <taxon>Nematocera</taxon>
        <taxon>Chironomoidea</taxon>
        <taxon>Chironomidae</taxon>
        <taxon>Chironominae</taxon>
        <taxon>Chironomus</taxon>
    </lineage>
</organism>
<dbReference type="InterPro" id="IPR011697">
    <property type="entry name" value="Peptidase_C26"/>
</dbReference>
<evidence type="ECO:0000256" key="8">
    <source>
        <dbReference type="SAM" id="Phobius"/>
    </source>
</evidence>
<evidence type="ECO:0000313" key="9">
    <source>
        <dbReference type="EMBL" id="CAG9812107.1"/>
    </source>
</evidence>
<keyword evidence="8" id="KW-0812">Transmembrane</keyword>
<feature type="active site" description="Proton donor" evidence="6">
    <location>
        <position position="250"/>
    </location>
</feature>
<feature type="transmembrane region" description="Helical" evidence="8">
    <location>
        <begin position="341"/>
        <end position="357"/>
    </location>
</feature>
<evidence type="ECO:0000256" key="2">
    <source>
        <dbReference type="ARBA" id="ARBA00011083"/>
    </source>
</evidence>
<dbReference type="GO" id="GO:0005576">
    <property type="term" value="C:extracellular region"/>
    <property type="evidence" value="ECO:0007669"/>
    <property type="project" value="UniProtKB-SubCell"/>
</dbReference>
<protein>
    <recommendedName>
        <fullName evidence="7">folate gamma-glutamyl hydrolase</fullName>
        <ecNumber evidence="7">3.4.19.9</ecNumber>
    </recommendedName>
</protein>
<dbReference type="AlphaFoldDB" id="A0A9N9S9E1"/>
<evidence type="ECO:0000313" key="10">
    <source>
        <dbReference type="Proteomes" id="UP001153620"/>
    </source>
</evidence>
<dbReference type="GO" id="GO:0005773">
    <property type="term" value="C:vacuole"/>
    <property type="evidence" value="ECO:0007669"/>
    <property type="project" value="TreeGrafter"/>
</dbReference>
<reference evidence="9" key="2">
    <citation type="submission" date="2022-10" db="EMBL/GenBank/DDBJ databases">
        <authorList>
            <consortium name="ENA_rothamsted_submissions"/>
            <consortium name="culmorum"/>
            <person name="King R."/>
        </authorList>
    </citation>
    <scope>NUCLEOTIDE SEQUENCE</scope>
</reference>
<dbReference type="Pfam" id="PF07722">
    <property type="entry name" value="Peptidase_C26"/>
    <property type="match status" value="1"/>
</dbReference>
<evidence type="ECO:0000256" key="6">
    <source>
        <dbReference type="PIRSR" id="PIRSR615527-1"/>
    </source>
</evidence>
<dbReference type="Gene3D" id="3.40.50.880">
    <property type="match status" value="1"/>
</dbReference>
<keyword evidence="10" id="KW-1185">Reference proteome</keyword>
<evidence type="ECO:0000256" key="5">
    <source>
        <dbReference type="ARBA" id="ARBA00022801"/>
    </source>
</evidence>
<keyword evidence="5 7" id="KW-0378">Hydrolase</keyword>
<dbReference type="FunFam" id="3.40.50.880:FF:000024">
    <property type="entry name" value="Folate gamma-glutamyl hydrolase"/>
    <property type="match status" value="1"/>
</dbReference>
<comment type="subcellular location">
    <subcellularLocation>
        <location evidence="1">Secreted</location>
        <location evidence="1">Extracellular space</location>
    </subcellularLocation>
</comment>
<dbReference type="GO" id="GO:0034722">
    <property type="term" value="F:gamma-glutamyl-peptidase activity"/>
    <property type="evidence" value="ECO:0007669"/>
    <property type="project" value="UniProtKB-UniRule"/>
</dbReference>
<dbReference type="SUPFAM" id="SSF52317">
    <property type="entry name" value="Class I glutamine amidotransferase-like"/>
    <property type="match status" value="1"/>
</dbReference>
<feature type="active site" description="Nucleophile" evidence="6 7">
    <location>
        <position position="139"/>
    </location>
</feature>